<keyword evidence="2" id="KW-1185">Reference proteome</keyword>
<protein>
    <submittedName>
        <fullName evidence="1">Uncharacterized protein</fullName>
    </submittedName>
</protein>
<proteinExistence type="predicted"/>
<evidence type="ECO:0000313" key="1">
    <source>
        <dbReference type="EMBL" id="NOU50552.1"/>
    </source>
</evidence>
<dbReference type="EMBL" id="JABBPG010000002">
    <property type="protein sequence ID" value="NOU50552.1"/>
    <property type="molecule type" value="Genomic_DNA"/>
</dbReference>
<dbReference type="Gene3D" id="6.20.10.20">
    <property type="match status" value="1"/>
</dbReference>
<name>A0A849VB08_9GAMM</name>
<dbReference type="AlphaFoldDB" id="A0A849VB08"/>
<comment type="caution">
    <text evidence="1">The sequence shown here is derived from an EMBL/GenBank/DDBJ whole genome shotgun (WGS) entry which is preliminary data.</text>
</comment>
<reference evidence="1 2" key="1">
    <citation type="submission" date="2020-04" db="EMBL/GenBank/DDBJ databases">
        <title>Pseudoalteromonas caenipelagi sp. nov., isolated from a tidal flat.</title>
        <authorList>
            <person name="Park S."/>
            <person name="Yoon J.-H."/>
        </authorList>
    </citation>
    <scope>NUCLEOTIDE SEQUENCE [LARGE SCALE GENOMIC DNA]</scope>
    <source>
        <strain evidence="1 2">JBTF-M23</strain>
    </source>
</reference>
<evidence type="ECO:0000313" key="2">
    <source>
        <dbReference type="Proteomes" id="UP000586305"/>
    </source>
</evidence>
<gene>
    <name evidence="1" type="ORF">HG263_08355</name>
</gene>
<accession>A0A849VB08</accession>
<dbReference type="RefSeq" id="WP_171625609.1">
    <property type="nucleotide sequence ID" value="NZ_JABBPG010000002.1"/>
</dbReference>
<sequence length="315" mass="33558">MTQQLAPEYTSIPDVDIVKEFFKAGATPKQGEFESLVLLADYCRHILANLSAQSGLTFEGDKLAVKLAEDSGLTLSNKGLKSQVPKLEVAEKSGLKIENEQISILTETDSGLILNNDGLAVSLDTIGKKLVDSDKGLQFDETGKKIALKLAENGVLSADQKGLTLDGAKLVTDSKGLEFNQNLDLKINANGGLKLEDNNGLELKLAPSKGLEIVTEGLTDEALGLALKLKEDSALASDAEGLALKLKERSALTSDTDGLDIDWTSIVPALTDEPDTNDPDENGNLLYKKLQELESRLAAAEALLAQQDSDNSPAP</sequence>
<organism evidence="1 2">
    <name type="scientific">Pseudoalteromonas caenipelagi</name>
    <dbReference type="NCBI Taxonomy" id="2726988"/>
    <lineage>
        <taxon>Bacteria</taxon>
        <taxon>Pseudomonadati</taxon>
        <taxon>Pseudomonadota</taxon>
        <taxon>Gammaproteobacteria</taxon>
        <taxon>Alteromonadales</taxon>
        <taxon>Pseudoalteromonadaceae</taxon>
        <taxon>Pseudoalteromonas</taxon>
    </lineage>
</organism>
<dbReference type="Proteomes" id="UP000586305">
    <property type="component" value="Unassembled WGS sequence"/>
</dbReference>